<evidence type="ECO:0000313" key="1">
    <source>
        <dbReference type="EMBL" id="CAD9592643.1"/>
    </source>
</evidence>
<accession>A0A7S2PE34</accession>
<organism evidence="1">
    <name type="scientific">Skeletonema marinoi</name>
    <dbReference type="NCBI Taxonomy" id="267567"/>
    <lineage>
        <taxon>Eukaryota</taxon>
        <taxon>Sar</taxon>
        <taxon>Stramenopiles</taxon>
        <taxon>Ochrophyta</taxon>
        <taxon>Bacillariophyta</taxon>
        <taxon>Coscinodiscophyceae</taxon>
        <taxon>Thalassiosirophycidae</taxon>
        <taxon>Thalassiosirales</taxon>
        <taxon>Skeletonemataceae</taxon>
        <taxon>Skeletonema</taxon>
        <taxon>Skeletonema marinoi-dohrnii complex</taxon>
    </lineage>
</organism>
<name>A0A7S2PE34_9STRA</name>
<reference evidence="1" key="1">
    <citation type="submission" date="2021-01" db="EMBL/GenBank/DDBJ databases">
        <authorList>
            <person name="Corre E."/>
            <person name="Pelletier E."/>
            <person name="Niang G."/>
            <person name="Scheremetjew M."/>
            <person name="Finn R."/>
            <person name="Kale V."/>
            <person name="Holt S."/>
            <person name="Cochrane G."/>
            <person name="Meng A."/>
            <person name="Brown T."/>
            <person name="Cohen L."/>
        </authorList>
    </citation>
    <scope>NUCLEOTIDE SEQUENCE</scope>
    <source>
        <strain evidence="1">SM1012Den-03</strain>
    </source>
</reference>
<dbReference type="EMBL" id="HBGZ01010522">
    <property type="protein sequence ID" value="CAD9592643.1"/>
    <property type="molecule type" value="Transcribed_RNA"/>
</dbReference>
<dbReference type="AlphaFoldDB" id="A0A7S2PE34"/>
<sequence>MPRSWLAVYVKDAANILSHVESHIQQQGEDEEKYLLLKIGDEYSSDDNKPVVSKARRYEIEYEAQDGNGEEGNYDKKYMPIIWPIRLEHHFSGVEKLRSINQTDWDDKREEVVWRGACTGVEEGVHSSTGFPRLVFVEKHRFNKDKGIDVALKGRCGRISEKIQIKVDQSFYRGAIDMEKLLRYKYLLSLEGNDVATGLKWMLASNSVVFMPLQQRYLSRWRANLSRAFIMCL</sequence>
<dbReference type="PANTHER" id="PTHR12203">
    <property type="entry name" value="KDEL LYS-ASP-GLU-LEU CONTAINING - RELATED"/>
    <property type="match status" value="1"/>
</dbReference>
<dbReference type="PANTHER" id="PTHR12203:SF35">
    <property type="entry name" value="PROTEIN O-GLUCOSYLTRANSFERASE 1"/>
    <property type="match status" value="1"/>
</dbReference>
<evidence type="ECO:0008006" key="2">
    <source>
        <dbReference type="Google" id="ProtNLM"/>
    </source>
</evidence>
<proteinExistence type="predicted"/>
<protein>
    <recommendedName>
        <fullName evidence="2">Glycosyl transferase CAP10 domain-containing protein</fullName>
    </recommendedName>
</protein>
<gene>
    <name evidence="1" type="ORF">SMAR0320_LOCUS7540</name>
</gene>
<dbReference type="InterPro" id="IPR051091">
    <property type="entry name" value="O-Glucosyltr/Glycosyltrsf_90"/>
</dbReference>